<dbReference type="InterPro" id="IPR050639">
    <property type="entry name" value="SSR_resolvase"/>
</dbReference>
<dbReference type="GO" id="GO:0000150">
    <property type="term" value="F:DNA strand exchange activity"/>
    <property type="evidence" value="ECO:0007669"/>
    <property type="project" value="InterPro"/>
</dbReference>
<proteinExistence type="predicted"/>
<organism evidence="4 5">
    <name type="scientific">Allorhodopirellula solitaria</name>
    <dbReference type="NCBI Taxonomy" id="2527987"/>
    <lineage>
        <taxon>Bacteria</taxon>
        <taxon>Pseudomonadati</taxon>
        <taxon>Planctomycetota</taxon>
        <taxon>Planctomycetia</taxon>
        <taxon>Pirellulales</taxon>
        <taxon>Pirellulaceae</taxon>
        <taxon>Allorhodopirellula</taxon>
    </lineage>
</organism>
<name>A0A5C5X2N3_9BACT</name>
<dbReference type="InterPro" id="IPR006119">
    <property type="entry name" value="Resolv_N"/>
</dbReference>
<evidence type="ECO:0000313" key="5">
    <source>
        <dbReference type="Proteomes" id="UP000318053"/>
    </source>
</evidence>
<dbReference type="OrthoDB" id="103136at2"/>
<comment type="caution">
    <text evidence="4">The sequence shown here is derived from an EMBL/GenBank/DDBJ whole genome shotgun (WGS) entry which is preliminary data.</text>
</comment>
<dbReference type="Proteomes" id="UP000318053">
    <property type="component" value="Unassembled WGS sequence"/>
</dbReference>
<evidence type="ECO:0000259" key="3">
    <source>
        <dbReference type="PROSITE" id="PS51737"/>
    </source>
</evidence>
<dbReference type="CDD" id="cd00338">
    <property type="entry name" value="Ser_Recombinase"/>
    <property type="match status" value="1"/>
</dbReference>
<dbReference type="SMART" id="SM00857">
    <property type="entry name" value="Resolvase"/>
    <property type="match status" value="1"/>
</dbReference>
<keyword evidence="5" id="KW-1185">Reference proteome</keyword>
<dbReference type="Gene3D" id="3.90.1750.20">
    <property type="entry name" value="Putative Large Serine Recombinase, Chain B, Domain 2"/>
    <property type="match status" value="1"/>
</dbReference>
<dbReference type="RefSeq" id="WP_146393093.1">
    <property type="nucleotide sequence ID" value="NZ_SJPK01000013.1"/>
</dbReference>
<dbReference type="InterPro" id="IPR038109">
    <property type="entry name" value="DNA_bind_recomb_sf"/>
</dbReference>
<dbReference type="Pfam" id="PF07508">
    <property type="entry name" value="Recombinase"/>
    <property type="match status" value="1"/>
</dbReference>
<dbReference type="InterPro" id="IPR011109">
    <property type="entry name" value="DNA_bind_recombinase_dom"/>
</dbReference>
<evidence type="ECO:0000313" key="4">
    <source>
        <dbReference type="EMBL" id="TWT56423.1"/>
    </source>
</evidence>
<dbReference type="InterPro" id="IPR036162">
    <property type="entry name" value="Resolvase-like_N_sf"/>
</dbReference>
<dbReference type="Gene3D" id="3.40.50.1390">
    <property type="entry name" value="Resolvase, N-terminal catalytic domain"/>
    <property type="match status" value="1"/>
</dbReference>
<keyword evidence="2" id="KW-0233">DNA recombination</keyword>
<keyword evidence="1" id="KW-0238">DNA-binding</keyword>
<dbReference type="EMBL" id="SJPK01000013">
    <property type="protein sequence ID" value="TWT56423.1"/>
    <property type="molecule type" value="Genomic_DNA"/>
</dbReference>
<dbReference type="AlphaFoldDB" id="A0A5C5X2N3"/>
<evidence type="ECO:0000256" key="2">
    <source>
        <dbReference type="ARBA" id="ARBA00023172"/>
    </source>
</evidence>
<protein>
    <submittedName>
        <fullName evidence="4">Recombinase</fullName>
    </submittedName>
</protein>
<dbReference type="Pfam" id="PF00239">
    <property type="entry name" value="Resolvase"/>
    <property type="match status" value="1"/>
</dbReference>
<dbReference type="GO" id="GO:0003677">
    <property type="term" value="F:DNA binding"/>
    <property type="evidence" value="ECO:0007669"/>
    <property type="project" value="UniProtKB-KW"/>
</dbReference>
<dbReference type="SUPFAM" id="SSF53041">
    <property type="entry name" value="Resolvase-like"/>
    <property type="match status" value="1"/>
</dbReference>
<dbReference type="PANTHER" id="PTHR30461:SF2">
    <property type="entry name" value="SERINE RECOMBINASE PINE-RELATED"/>
    <property type="match status" value="1"/>
</dbReference>
<dbReference type="PANTHER" id="PTHR30461">
    <property type="entry name" value="DNA-INVERTASE FROM LAMBDOID PROPHAGE"/>
    <property type="match status" value="1"/>
</dbReference>
<sequence length="683" mass="77687">MNSNIPSIGAANDKLTRNANMWWSKMAAIHNLDLMDFDPEATLETRIAWAIAKGYEIGTIYSRFSTKLQHSTDDQVRENIQWAAKNRIYVPPELISVDEGVKGKRTQRAGLDRTKAILRERLARVLLVYKASRLFRQAGKGYQFINEEVVEEGLRAVSVSQGIDTHDRKTWKLQLQIHGIMDDMLLDAIADHVRAGLTGLFLNNWTTGAIGIGYRRKEIPGAPLTNRERPRTMPEVDLEAAELIREHAQLLLNGMSIREGVRRWNAAGGPIDPRATSGKLNYACYRRLFTNVRLIGKWEFGRRRNQFSTKLDNVKQVEQPDDEVTTRQCEELRILDDETFEKLRVMFDSKKTGPRGPHKPRKLKLWDLTTELFYCESCSTPDSLVRFYQTGAQGAGMQCKNGDQCKCKSSIRRQEAVEAVCHVLTKSISRDAELIESVVLKSQDLDSQADHGLDDELARARRQLAVLGNRVTDLFEMSGEGTEADRKETKTRLRAAKSERYARQSDVRRLQARIDGETNTLTVDEIRARLSEISTLLSDAAAGDLGEDAVYQALGVFRSLTGGQIMVSVERRANRKRTNVRGTFQLRLLDSFDHSLSEVESQSSASITLWLRKPPRLDAIAERVHELIDIESMSHRETAKQLRQEGHNVNSGNVWYSYRRWYEMNELEPPAVPYNNGKKRRSA</sequence>
<gene>
    <name evidence="4" type="ORF">CA85_42360</name>
</gene>
<reference evidence="4 5" key="1">
    <citation type="submission" date="2019-02" db="EMBL/GenBank/DDBJ databases">
        <title>Deep-cultivation of Planctomycetes and their phenomic and genomic characterization uncovers novel biology.</title>
        <authorList>
            <person name="Wiegand S."/>
            <person name="Jogler M."/>
            <person name="Boedeker C."/>
            <person name="Pinto D."/>
            <person name="Vollmers J."/>
            <person name="Rivas-Marin E."/>
            <person name="Kohn T."/>
            <person name="Peeters S.H."/>
            <person name="Heuer A."/>
            <person name="Rast P."/>
            <person name="Oberbeckmann S."/>
            <person name="Bunk B."/>
            <person name="Jeske O."/>
            <person name="Meyerdierks A."/>
            <person name="Storesund J.E."/>
            <person name="Kallscheuer N."/>
            <person name="Luecker S."/>
            <person name="Lage O.M."/>
            <person name="Pohl T."/>
            <person name="Merkel B.J."/>
            <person name="Hornburger P."/>
            <person name="Mueller R.-W."/>
            <person name="Bruemmer F."/>
            <person name="Labrenz M."/>
            <person name="Spormann A.M."/>
            <person name="Op Den Camp H."/>
            <person name="Overmann J."/>
            <person name="Amann R."/>
            <person name="Jetten M.S.M."/>
            <person name="Mascher T."/>
            <person name="Medema M.H."/>
            <person name="Devos D.P."/>
            <person name="Kaster A.-K."/>
            <person name="Ovreas L."/>
            <person name="Rohde M."/>
            <person name="Galperin M.Y."/>
            <person name="Jogler C."/>
        </authorList>
    </citation>
    <scope>NUCLEOTIDE SEQUENCE [LARGE SCALE GENOMIC DNA]</scope>
    <source>
        <strain evidence="4 5">CA85</strain>
    </source>
</reference>
<accession>A0A5C5X2N3</accession>
<dbReference type="PROSITE" id="PS51737">
    <property type="entry name" value="RECOMBINASE_DNA_BIND"/>
    <property type="match status" value="1"/>
</dbReference>
<feature type="domain" description="Recombinase" evidence="3">
    <location>
        <begin position="223"/>
        <end position="353"/>
    </location>
</feature>
<evidence type="ECO:0000256" key="1">
    <source>
        <dbReference type="ARBA" id="ARBA00023125"/>
    </source>
</evidence>